<accession>A0ABM8GU84</accession>
<evidence type="ECO:0000313" key="5">
    <source>
        <dbReference type="EMBL" id="BDZ52006.1"/>
    </source>
</evidence>
<dbReference type="SUPFAM" id="SSF51679">
    <property type="entry name" value="Bacterial luciferase-like"/>
    <property type="match status" value="1"/>
</dbReference>
<evidence type="ECO:0000313" key="6">
    <source>
        <dbReference type="Proteomes" id="UP001321486"/>
    </source>
</evidence>
<dbReference type="InterPro" id="IPR036661">
    <property type="entry name" value="Luciferase-like_sf"/>
</dbReference>
<evidence type="ECO:0000256" key="4">
    <source>
        <dbReference type="ARBA" id="ARBA00023033"/>
    </source>
</evidence>
<keyword evidence="2" id="KW-0288">FMN</keyword>
<gene>
    <name evidence="5" type="ORF">GCM10025867_42470</name>
</gene>
<dbReference type="PANTHER" id="PTHR30011">
    <property type="entry name" value="ALKANESULFONATE MONOOXYGENASE-RELATED"/>
    <property type="match status" value="1"/>
</dbReference>
<evidence type="ECO:0000256" key="2">
    <source>
        <dbReference type="ARBA" id="ARBA00022643"/>
    </source>
</evidence>
<evidence type="ECO:0008006" key="7">
    <source>
        <dbReference type="Google" id="ProtNLM"/>
    </source>
</evidence>
<keyword evidence="6" id="KW-1185">Reference proteome</keyword>
<reference evidence="6" key="1">
    <citation type="journal article" date="2019" name="Int. J. Syst. Evol. Microbiol.">
        <title>The Global Catalogue of Microorganisms (GCM) 10K type strain sequencing project: providing services to taxonomists for standard genome sequencing and annotation.</title>
        <authorList>
            <consortium name="The Broad Institute Genomics Platform"/>
            <consortium name="The Broad Institute Genome Sequencing Center for Infectious Disease"/>
            <person name="Wu L."/>
            <person name="Ma J."/>
        </authorList>
    </citation>
    <scope>NUCLEOTIDE SEQUENCE [LARGE SCALE GENOMIC DNA]</scope>
    <source>
        <strain evidence="6">NBRC 108728</strain>
    </source>
</reference>
<dbReference type="Proteomes" id="UP001321486">
    <property type="component" value="Chromosome"/>
</dbReference>
<organism evidence="5 6">
    <name type="scientific">Frondihabitans sucicola</name>
    <dbReference type="NCBI Taxonomy" id="1268041"/>
    <lineage>
        <taxon>Bacteria</taxon>
        <taxon>Bacillati</taxon>
        <taxon>Actinomycetota</taxon>
        <taxon>Actinomycetes</taxon>
        <taxon>Micrococcales</taxon>
        <taxon>Microbacteriaceae</taxon>
        <taxon>Frondihabitans</taxon>
    </lineage>
</organism>
<dbReference type="EMBL" id="AP027732">
    <property type="protein sequence ID" value="BDZ52006.1"/>
    <property type="molecule type" value="Genomic_DNA"/>
</dbReference>
<sequence length="315" mass="33021">MTDTTRFPAIGLLLDDEAVLEAVAPRSTGVGTTARAALARLVAHGVSFVVLGHRDPSSPRRVEPSVAAGEVARLHRDLGVVVAADPDRDHPYNLARRLLSIDSLTGGFAGLLLDPAPVATPHARQTHWAGDVTRDDVAEYADLVTTLWGTFARESLVGDRATGLFARSELLRRADHEGRWPVRGGLGTPSSVQGLPPVLWWAVDPSRGGGDVPAQADAAIVRHLSQTPVLPEYLLTDVAGVRRDLSTVSDGVVVRLRSGEWAAAVEAVLEARPASTAPPAPSLRAALGLPPRSADISGLSPAFPAAAPTPQGVRS</sequence>
<name>A0ABM8GU84_9MICO</name>
<proteinExistence type="predicted"/>
<dbReference type="Gene3D" id="3.20.20.30">
    <property type="entry name" value="Luciferase-like domain"/>
    <property type="match status" value="1"/>
</dbReference>
<dbReference type="PANTHER" id="PTHR30011:SF16">
    <property type="entry name" value="C2H2 FINGER DOMAIN TRANSCRIPTION FACTOR (EUROFUNG)-RELATED"/>
    <property type="match status" value="1"/>
</dbReference>
<dbReference type="RefSeq" id="WP_286344657.1">
    <property type="nucleotide sequence ID" value="NZ_AP027732.1"/>
</dbReference>
<keyword evidence="4" id="KW-0503">Monooxygenase</keyword>
<dbReference type="InterPro" id="IPR051260">
    <property type="entry name" value="Diverse_substr_monoxygenases"/>
</dbReference>
<keyword evidence="3" id="KW-0560">Oxidoreductase</keyword>
<evidence type="ECO:0000256" key="3">
    <source>
        <dbReference type="ARBA" id="ARBA00023002"/>
    </source>
</evidence>
<evidence type="ECO:0000256" key="1">
    <source>
        <dbReference type="ARBA" id="ARBA00022630"/>
    </source>
</evidence>
<protein>
    <recommendedName>
        <fullName evidence="7">LLM class flavin-dependent oxidoreductase</fullName>
    </recommendedName>
</protein>
<keyword evidence="1" id="KW-0285">Flavoprotein</keyword>